<feature type="transmembrane region" description="Helical" evidence="1">
    <location>
        <begin position="214"/>
        <end position="232"/>
    </location>
</feature>
<feature type="transmembrane region" description="Helical" evidence="1">
    <location>
        <begin position="27"/>
        <end position="45"/>
    </location>
</feature>
<dbReference type="EMBL" id="BAABLF010000004">
    <property type="protein sequence ID" value="GAA5187195.1"/>
    <property type="molecule type" value="Genomic_DNA"/>
</dbReference>
<feature type="transmembrane region" description="Helical" evidence="1">
    <location>
        <begin position="89"/>
        <end position="110"/>
    </location>
</feature>
<gene>
    <name evidence="2" type="ORF">GCM10025772_04400</name>
</gene>
<dbReference type="Proteomes" id="UP001501600">
    <property type="component" value="Unassembled WGS sequence"/>
</dbReference>
<sequence>MHYLIASLISLTVGPVLHHGLRRQAQFLDGLSAFVVITLVGLIGFDVLPELWQQGGVWILPFLFLGIAGPTLVEKAFSRYSSTTHRLTLLLGMLGLLLHTLTDGSAMALTQASPTLAMSVVLHRLPAGLAVWWLLRPAFGRAWAATMLALMMAFTVLGFTLAEPIQAHMAANQMLWLQAFVTGSLVHVVLHRPHEHPHREGHHHHGRARLHFRPGHYMGAALGLLLLVLLLISHGHQHHHAQDQADASVVELHSH</sequence>
<evidence type="ECO:0000313" key="2">
    <source>
        <dbReference type="EMBL" id="GAA5187195.1"/>
    </source>
</evidence>
<name>A0ABP9RV81_9GAMM</name>
<keyword evidence="3" id="KW-1185">Reference proteome</keyword>
<feature type="transmembrane region" description="Helical" evidence="1">
    <location>
        <begin position="174"/>
        <end position="193"/>
    </location>
</feature>
<reference evidence="3" key="1">
    <citation type="journal article" date="2019" name="Int. J. Syst. Evol. Microbiol.">
        <title>The Global Catalogue of Microorganisms (GCM) 10K type strain sequencing project: providing services to taxonomists for standard genome sequencing and annotation.</title>
        <authorList>
            <consortium name="The Broad Institute Genomics Platform"/>
            <consortium name="The Broad Institute Genome Sequencing Center for Infectious Disease"/>
            <person name="Wu L."/>
            <person name="Ma J."/>
        </authorList>
    </citation>
    <scope>NUCLEOTIDE SEQUENCE [LARGE SCALE GENOMIC DNA]</scope>
    <source>
        <strain evidence="3">JCM 18720</strain>
    </source>
</reference>
<accession>A0ABP9RV81</accession>
<keyword evidence="1" id="KW-1133">Transmembrane helix</keyword>
<dbReference type="RefSeq" id="WP_345315404.1">
    <property type="nucleotide sequence ID" value="NZ_BAABLF010000004.1"/>
</dbReference>
<protein>
    <submittedName>
        <fullName evidence="2">Uncharacterized protein</fullName>
    </submittedName>
</protein>
<keyword evidence="1" id="KW-0812">Transmembrane</keyword>
<feature type="transmembrane region" description="Helical" evidence="1">
    <location>
        <begin position="142"/>
        <end position="162"/>
    </location>
</feature>
<feature type="transmembrane region" description="Helical" evidence="1">
    <location>
        <begin position="57"/>
        <end position="77"/>
    </location>
</feature>
<keyword evidence="1" id="KW-0472">Membrane</keyword>
<evidence type="ECO:0000313" key="3">
    <source>
        <dbReference type="Proteomes" id="UP001501600"/>
    </source>
</evidence>
<organism evidence="2 3">
    <name type="scientific">Ferrimonas gelatinilytica</name>
    <dbReference type="NCBI Taxonomy" id="1255257"/>
    <lineage>
        <taxon>Bacteria</taxon>
        <taxon>Pseudomonadati</taxon>
        <taxon>Pseudomonadota</taxon>
        <taxon>Gammaproteobacteria</taxon>
        <taxon>Alteromonadales</taxon>
        <taxon>Ferrimonadaceae</taxon>
        <taxon>Ferrimonas</taxon>
    </lineage>
</organism>
<proteinExistence type="predicted"/>
<evidence type="ECO:0000256" key="1">
    <source>
        <dbReference type="SAM" id="Phobius"/>
    </source>
</evidence>
<comment type="caution">
    <text evidence="2">The sequence shown here is derived from an EMBL/GenBank/DDBJ whole genome shotgun (WGS) entry which is preliminary data.</text>
</comment>